<keyword evidence="4 8" id="KW-0547">Nucleotide-binding</keyword>
<dbReference type="PRINTS" id="PR01042">
    <property type="entry name" value="TRNASYNTHASP"/>
</dbReference>
<dbReference type="HAMAP" id="MF_00534">
    <property type="entry name" value="Asn_tRNA_synth"/>
    <property type="match status" value="1"/>
</dbReference>
<dbReference type="KEGG" id="ged:FVIR_GE00443"/>
<dbReference type="Gene3D" id="3.30.930.10">
    <property type="entry name" value="Bira Bifunctional Protein, Domain 2"/>
    <property type="match status" value="1"/>
</dbReference>
<dbReference type="InterPro" id="IPR006195">
    <property type="entry name" value="aa-tRNA-synth_II"/>
</dbReference>
<keyword evidence="7 8" id="KW-0030">Aminoacyl-tRNA synthetase</keyword>
<dbReference type="Pfam" id="PF01336">
    <property type="entry name" value="tRNA_anti-codon"/>
    <property type="match status" value="1"/>
</dbReference>
<evidence type="ECO:0000256" key="1">
    <source>
        <dbReference type="ARBA" id="ARBA00008226"/>
    </source>
</evidence>
<keyword evidence="11" id="KW-1185">Reference proteome</keyword>
<dbReference type="GO" id="GO:0003676">
    <property type="term" value="F:nucleic acid binding"/>
    <property type="evidence" value="ECO:0007669"/>
    <property type="project" value="InterPro"/>
</dbReference>
<dbReference type="PATRIC" id="fig|1070130.3.peg.730"/>
<comment type="similarity">
    <text evidence="1 8">Belongs to the class-II aminoacyl-tRNA synthetase family.</text>
</comment>
<dbReference type="PANTHER" id="PTHR22594">
    <property type="entry name" value="ASPARTYL/LYSYL-TRNA SYNTHETASE"/>
    <property type="match status" value="1"/>
</dbReference>
<evidence type="ECO:0000313" key="11">
    <source>
        <dbReference type="Proteomes" id="UP000095665"/>
    </source>
</evidence>
<name>A0A143WRH9_9ENTR</name>
<organism evidence="10 11">
    <name type="scientific">Candidatus Gullanella endobia</name>
    <dbReference type="NCBI Taxonomy" id="1070130"/>
    <lineage>
        <taxon>Bacteria</taxon>
        <taxon>Pseudomonadati</taxon>
        <taxon>Pseudomonadota</taxon>
        <taxon>Gammaproteobacteria</taxon>
        <taxon>Enterobacterales</taxon>
        <taxon>Enterobacteriaceae</taxon>
        <taxon>Candidatus Gullanella</taxon>
    </lineage>
</organism>
<dbReference type="OrthoDB" id="9762036at2"/>
<dbReference type="NCBIfam" id="TIGR00457">
    <property type="entry name" value="asnS"/>
    <property type="match status" value="1"/>
</dbReference>
<dbReference type="GO" id="GO:0004816">
    <property type="term" value="F:asparagine-tRNA ligase activity"/>
    <property type="evidence" value="ECO:0007669"/>
    <property type="project" value="UniProtKB-UniRule"/>
</dbReference>
<keyword evidence="6 8" id="KW-0648">Protein biosynthesis</keyword>
<dbReference type="Pfam" id="PF00152">
    <property type="entry name" value="tRNA-synt_2"/>
    <property type="match status" value="1"/>
</dbReference>
<dbReference type="InterPro" id="IPR004364">
    <property type="entry name" value="Aa-tRNA-synt_II"/>
</dbReference>
<evidence type="ECO:0000313" key="10">
    <source>
        <dbReference type="EMBL" id="CUX96283.1"/>
    </source>
</evidence>
<dbReference type="PROSITE" id="PS50862">
    <property type="entry name" value="AA_TRNA_LIGASE_II"/>
    <property type="match status" value="1"/>
</dbReference>
<dbReference type="PANTHER" id="PTHR22594:SF34">
    <property type="entry name" value="ASPARAGINE--TRNA LIGASE, MITOCHONDRIAL-RELATED"/>
    <property type="match status" value="1"/>
</dbReference>
<evidence type="ECO:0000256" key="3">
    <source>
        <dbReference type="ARBA" id="ARBA00022598"/>
    </source>
</evidence>
<evidence type="ECO:0000256" key="8">
    <source>
        <dbReference type="HAMAP-Rule" id="MF_00534"/>
    </source>
</evidence>
<comment type="catalytic activity">
    <reaction evidence="8">
        <text>tRNA(Asn) + L-asparagine + ATP = L-asparaginyl-tRNA(Asn) + AMP + diphosphate + H(+)</text>
        <dbReference type="Rhea" id="RHEA:11180"/>
        <dbReference type="Rhea" id="RHEA-COMP:9659"/>
        <dbReference type="Rhea" id="RHEA-COMP:9674"/>
        <dbReference type="ChEBI" id="CHEBI:15378"/>
        <dbReference type="ChEBI" id="CHEBI:30616"/>
        <dbReference type="ChEBI" id="CHEBI:33019"/>
        <dbReference type="ChEBI" id="CHEBI:58048"/>
        <dbReference type="ChEBI" id="CHEBI:78442"/>
        <dbReference type="ChEBI" id="CHEBI:78515"/>
        <dbReference type="ChEBI" id="CHEBI:456215"/>
        <dbReference type="EC" id="6.1.1.22"/>
    </reaction>
</comment>
<gene>
    <name evidence="8 10" type="primary">asnS</name>
    <name evidence="10" type="ORF">FVIR_GE00443</name>
</gene>
<evidence type="ECO:0000256" key="7">
    <source>
        <dbReference type="ARBA" id="ARBA00023146"/>
    </source>
</evidence>
<accession>A0A143WRH9</accession>
<dbReference type="InterPro" id="IPR004365">
    <property type="entry name" value="NA-bd_OB_tRNA"/>
</dbReference>
<dbReference type="RefSeq" id="WP_067498397.1">
    <property type="nucleotide sequence ID" value="NZ_LN999832.1"/>
</dbReference>
<dbReference type="EC" id="6.1.1.22" evidence="8"/>
<dbReference type="EMBL" id="LN999832">
    <property type="protein sequence ID" value="CUX96283.1"/>
    <property type="molecule type" value="Genomic_DNA"/>
</dbReference>
<protein>
    <recommendedName>
        <fullName evidence="8">Asparagine--tRNA ligase</fullName>
        <ecNumber evidence="8">6.1.1.22</ecNumber>
    </recommendedName>
    <alternativeName>
        <fullName evidence="8">Asparaginyl-tRNA synthetase</fullName>
        <shortName evidence="8">AsnRS</shortName>
    </alternativeName>
</protein>
<evidence type="ECO:0000259" key="9">
    <source>
        <dbReference type="PROSITE" id="PS50862"/>
    </source>
</evidence>
<dbReference type="AlphaFoldDB" id="A0A143WRH9"/>
<dbReference type="InterPro" id="IPR012340">
    <property type="entry name" value="NA-bd_OB-fold"/>
</dbReference>
<dbReference type="STRING" id="1070130.FVIR_GE00443"/>
<keyword evidence="2 8" id="KW-0963">Cytoplasm</keyword>
<feature type="domain" description="Aminoacyl-transfer RNA synthetases class-II family profile" evidence="9">
    <location>
        <begin position="139"/>
        <end position="456"/>
    </location>
</feature>
<evidence type="ECO:0000256" key="4">
    <source>
        <dbReference type="ARBA" id="ARBA00022741"/>
    </source>
</evidence>
<dbReference type="FunFam" id="3.30.930.10:FF:000016">
    <property type="entry name" value="Asparagine--tRNA ligase"/>
    <property type="match status" value="1"/>
</dbReference>
<dbReference type="InterPro" id="IPR004522">
    <property type="entry name" value="Asn-tRNA-ligase"/>
</dbReference>
<dbReference type="Proteomes" id="UP000095665">
    <property type="component" value="Chromosome I"/>
</dbReference>
<sequence>MSIVPIIDVLKGCVPSDSEVTVQGWVRTCRDSKAGICFLSVYDGSCFHSLQAVIKNTLINYQKDILRLTTGCSVSVTGFIVESLGRGQCYEIQAKAVKVFGLVDDPDTYPMAAKHHSMEYLREVAHLRPRTNLIGAMTRVRHTLARSIHKFMDEQGFLWISTPLITTSNTEGSGEMFRVSTLDLENLPRTPVGEINYNKDFFGKETFLTVSGQLNGESYACALSKIYTFGPIFRAENSNTSRHLAEFWMVEPEVAFATLSDITIFAEAMLKYVFQIILTERADDMQFFANRINKEVINRLKKIINADFIQLDYTEAIEILKSCNYVFENPVSWGMNLSSEHERYLVETHFKVPVIVKNYPKDIKPFYMRINNDGKTVAAMDLLVPGIGEIIGGSQREERLNQLDQRLEEIGLNKENYWWYRDLRRYGTVPHSGFGLGFERLIAYITGIKNIRDVIPFPRSPRNANF</sequence>
<reference evidence="11" key="1">
    <citation type="submission" date="2016-01" db="EMBL/GenBank/DDBJ databases">
        <authorList>
            <person name="Husnik F."/>
        </authorList>
    </citation>
    <scope>NUCLEOTIDE SEQUENCE [LARGE SCALE GENOMIC DNA]</scope>
</reference>
<dbReference type="GO" id="GO:0005524">
    <property type="term" value="F:ATP binding"/>
    <property type="evidence" value="ECO:0007669"/>
    <property type="project" value="UniProtKB-UniRule"/>
</dbReference>
<evidence type="ECO:0000256" key="5">
    <source>
        <dbReference type="ARBA" id="ARBA00022840"/>
    </source>
</evidence>
<proteinExistence type="inferred from homology"/>
<dbReference type="SUPFAM" id="SSF50249">
    <property type="entry name" value="Nucleic acid-binding proteins"/>
    <property type="match status" value="1"/>
</dbReference>
<evidence type="ECO:0000256" key="6">
    <source>
        <dbReference type="ARBA" id="ARBA00022917"/>
    </source>
</evidence>
<dbReference type="CDD" id="cd04318">
    <property type="entry name" value="EcAsnRS_like_N"/>
    <property type="match status" value="1"/>
</dbReference>
<dbReference type="SUPFAM" id="SSF55681">
    <property type="entry name" value="Class II aaRS and biotin synthetases"/>
    <property type="match status" value="1"/>
</dbReference>
<evidence type="ECO:0000256" key="2">
    <source>
        <dbReference type="ARBA" id="ARBA00022490"/>
    </source>
</evidence>
<keyword evidence="5 8" id="KW-0067">ATP-binding</keyword>
<dbReference type="GO" id="GO:0006421">
    <property type="term" value="P:asparaginyl-tRNA aminoacylation"/>
    <property type="evidence" value="ECO:0007669"/>
    <property type="project" value="UniProtKB-UniRule"/>
</dbReference>
<comment type="subcellular location">
    <subcellularLocation>
        <location evidence="8">Cytoplasm</location>
    </subcellularLocation>
</comment>
<dbReference type="Gene3D" id="2.40.50.140">
    <property type="entry name" value="Nucleic acid-binding proteins"/>
    <property type="match status" value="1"/>
</dbReference>
<dbReference type="InterPro" id="IPR002312">
    <property type="entry name" value="Asp/Asn-tRNA-synth_IIb"/>
</dbReference>
<dbReference type="NCBIfam" id="NF003037">
    <property type="entry name" value="PRK03932.1"/>
    <property type="match status" value="1"/>
</dbReference>
<dbReference type="CDD" id="cd00776">
    <property type="entry name" value="AsxRS_core"/>
    <property type="match status" value="1"/>
</dbReference>
<dbReference type="GO" id="GO:0005737">
    <property type="term" value="C:cytoplasm"/>
    <property type="evidence" value="ECO:0007669"/>
    <property type="project" value="UniProtKB-SubCell"/>
</dbReference>
<comment type="subunit">
    <text evidence="8">Homodimer.</text>
</comment>
<keyword evidence="3 8" id="KW-0436">Ligase</keyword>
<dbReference type="InterPro" id="IPR045864">
    <property type="entry name" value="aa-tRNA-synth_II/BPL/LPL"/>
</dbReference>